<feature type="domain" description="Mycothiol-dependent maleylpyruvate isomerase metal-binding" evidence="1">
    <location>
        <begin position="10"/>
        <end position="123"/>
    </location>
</feature>
<proteinExistence type="predicted"/>
<comment type="caution">
    <text evidence="2">The sequence shown here is derived from an EMBL/GenBank/DDBJ whole genome shotgun (WGS) entry which is preliminary data.</text>
</comment>
<dbReference type="GO" id="GO:0046872">
    <property type="term" value="F:metal ion binding"/>
    <property type="evidence" value="ECO:0007669"/>
    <property type="project" value="InterPro"/>
</dbReference>
<dbReference type="GO" id="GO:0016853">
    <property type="term" value="F:isomerase activity"/>
    <property type="evidence" value="ECO:0007669"/>
    <property type="project" value="UniProtKB-KW"/>
</dbReference>
<dbReference type="InterPro" id="IPR024344">
    <property type="entry name" value="MDMPI_metal-binding"/>
</dbReference>
<reference evidence="2 4" key="1">
    <citation type="submission" date="2020-10" db="EMBL/GenBank/DDBJ databases">
        <title>Connecting structure to function with the recovery of over 1000 high-quality activated sludge metagenome-assembled genomes encoding full-length rRNA genes using long-read sequencing.</title>
        <authorList>
            <person name="Singleton C.M."/>
            <person name="Petriglieri F."/>
            <person name="Kristensen J.M."/>
            <person name="Kirkegaard R.H."/>
            <person name="Michaelsen T.Y."/>
            <person name="Andersen M.H."/>
            <person name="Karst S.M."/>
            <person name="Dueholm M.S."/>
            <person name="Nielsen P.H."/>
            <person name="Albertsen M."/>
        </authorList>
    </citation>
    <scope>NUCLEOTIDE SEQUENCE [LARGE SCALE GENOMIC DNA]</scope>
    <source>
        <strain evidence="2">AalE_18-Q3-R2-46_BAT3C.188</strain>
        <strain evidence="3">Ribe_18-Q3-R11-54_MAXAC.001</strain>
    </source>
</reference>
<dbReference type="NCBIfam" id="TIGR03083">
    <property type="entry name" value="maleylpyruvate isomerase family mycothiol-dependent enzyme"/>
    <property type="match status" value="1"/>
</dbReference>
<accession>A0A934X583</accession>
<sequence>MTTTTVTPYRAALTPLSDIVATVTDWAAPSPCEGWSALDVLDHILTTQRALLTERGLTLPPAADLAADPVAAWAAHAATVAGLLDDPAIAGIAYDGHFGPTTLGETVERFYVFDMLVHRWDLARAAGSDTSFTDAELDRIDESAQSFGPVLYMEGICRPAVPAASDADRQTRVLATLGRRA</sequence>
<gene>
    <name evidence="2" type="ORF">IPF40_06405</name>
    <name evidence="3" type="ORF">IPP00_00430</name>
</gene>
<dbReference type="InterPro" id="IPR017517">
    <property type="entry name" value="Maleyloyr_isom"/>
</dbReference>
<evidence type="ECO:0000313" key="2">
    <source>
        <dbReference type="EMBL" id="MBK6300685.1"/>
    </source>
</evidence>
<dbReference type="SUPFAM" id="SSF109854">
    <property type="entry name" value="DinB/YfiT-like putative metalloenzymes"/>
    <property type="match status" value="1"/>
</dbReference>
<protein>
    <submittedName>
        <fullName evidence="2">Maleylpyruvate isomerase family mycothiol-dependent enzyme</fullName>
    </submittedName>
</protein>
<dbReference type="AlphaFoldDB" id="A0A934X583"/>
<evidence type="ECO:0000313" key="4">
    <source>
        <dbReference type="Proteomes" id="UP000718281"/>
    </source>
</evidence>
<name>A0A934X583_9MICO</name>
<evidence type="ECO:0000313" key="3">
    <source>
        <dbReference type="EMBL" id="MBL0002517.1"/>
    </source>
</evidence>
<evidence type="ECO:0000259" key="1">
    <source>
        <dbReference type="Pfam" id="PF11716"/>
    </source>
</evidence>
<dbReference type="InterPro" id="IPR034660">
    <property type="entry name" value="DinB/YfiT-like"/>
</dbReference>
<dbReference type="EMBL" id="JADIXZ010000004">
    <property type="protein sequence ID" value="MBK6300685.1"/>
    <property type="molecule type" value="Genomic_DNA"/>
</dbReference>
<dbReference type="Proteomes" id="UP000886632">
    <property type="component" value="Unassembled WGS sequence"/>
</dbReference>
<dbReference type="EMBL" id="JADKGK010000004">
    <property type="protein sequence ID" value="MBL0002517.1"/>
    <property type="molecule type" value="Genomic_DNA"/>
</dbReference>
<organism evidence="2 4">
    <name type="scientific">Candidatus Phosphoribacter hodrii</name>
    <dbReference type="NCBI Taxonomy" id="2953743"/>
    <lineage>
        <taxon>Bacteria</taxon>
        <taxon>Bacillati</taxon>
        <taxon>Actinomycetota</taxon>
        <taxon>Actinomycetes</taxon>
        <taxon>Micrococcales</taxon>
        <taxon>Dermatophilaceae</taxon>
        <taxon>Candidatus Phosphoribacter</taxon>
    </lineage>
</organism>
<dbReference type="Pfam" id="PF11716">
    <property type="entry name" value="MDMPI_N"/>
    <property type="match status" value="1"/>
</dbReference>
<dbReference type="Proteomes" id="UP000718281">
    <property type="component" value="Unassembled WGS sequence"/>
</dbReference>
<keyword evidence="2" id="KW-0413">Isomerase</keyword>
<dbReference type="Gene3D" id="1.20.120.450">
    <property type="entry name" value="dinb family like domain"/>
    <property type="match status" value="1"/>
</dbReference>